<accession>A0A2T0BQ40</accession>
<proteinExistence type="predicted"/>
<evidence type="ECO:0000256" key="1">
    <source>
        <dbReference type="SAM" id="Coils"/>
    </source>
</evidence>
<dbReference type="EMBL" id="PVXP01000009">
    <property type="protein sequence ID" value="PRR85990.1"/>
    <property type="molecule type" value="Genomic_DNA"/>
</dbReference>
<protein>
    <submittedName>
        <fullName evidence="2">Uncharacterized protein</fullName>
    </submittedName>
</protein>
<keyword evidence="1" id="KW-0175">Coiled coil</keyword>
<organism evidence="2 3">
    <name type="scientific">Clostridium luticellarii</name>
    <dbReference type="NCBI Taxonomy" id="1691940"/>
    <lineage>
        <taxon>Bacteria</taxon>
        <taxon>Bacillati</taxon>
        <taxon>Bacillota</taxon>
        <taxon>Clostridia</taxon>
        <taxon>Eubacteriales</taxon>
        <taxon>Clostridiaceae</taxon>
        <taxon>Clostridium</taxon>
    </lineage>
</organism>
<reference evidence="2 3" key="1">
    <citation type="submission" date="2018-03" db="EMBL/GenBank/DDBJ databases">
        <title>Genome sequence of Clostridium luticellarii DSM 29923.</title>
        <authorList>
            <person name="Poehlein A."/>
            <person name="Daniel R."/>
        </authorList>
    </citation>
    <scope>NUCLEOTIDE SEQUENCE [LARGE SCALE GENOMIC DNA]</scope>
    <source>
        <strain evidence="2 3">DSM 29923</strain>
    </source>
</reference>
<dbReference type="AlphaFoldDB" id="A0A2T0BQ40"/>
<dbReference type="RefSeq" id="WP_170065733.1">
    <property type="nucleotide sequence ID" value="NZ_PVXP01000009.1"/>
</dbReference>
<feature type="coiled-coil region" evidence="1">
    <location>
        <begin position="4"/>
        <end position="43"/>
    </location>
</feature>
<sequence>MLMTEFYRQRIAKVENEIRMAELERDFKKVAKLQAEKVDWEERARRESIGRL</sequence>
<evidence type="ECO:0000313" key="2">
    <source>
        <dbReference type="EMBL" id="PRR85990.1"/>
    </source>
</evidence>
<comment type="caution">
    <text evidence="2">The sequence shown here is derived from an EMBL/GenBank/DDBJ whole genome shotgun (WGS) entry which is preliminary data.</text>
</comment>
<keyword evidence="3" id="KW-1185">Reference proteome</keyword>
<dbReference type="Proteomes" id="UP000237798">
    <property type="component" value="Unassembled WGS sequence"/>
</dbReference>
<gene>
    <name evidence="2" type="ORF">CLLU_10180</name>
</gene>
<evidence type="ECO:0000313" key="3">
    <source>
        <dbReference type="Proteomes" id="UP000237798"/>
    </source>
</evidence>
<name>A0A2T0BQ40_9CLOT</name>